<dbReference type="GO" id="GO:0016020">
    <property type="term" value="C:membrane"/>
    <property type="evidence" value="ECO:0007669"/>
    <property type="project" value="UniProtKB-SubCell"/>
</dbReference>
<dbReference type="InterPro" id="IPR037185">
    <property type="entry name" value="EmrE-like"/>
</dbReference>
<reference evidence="7" key="1">
    <citation type="journal article" date="2014" name="Genome Biol. Evol.">
        <title>Gene Loss Rather Than Gene Gain Is Associated with a Host Jump from Monocots to Dicots in the Smut Fungus Melanopsichium pennsylvanicum.</title>
        <authorList>
            <person name="Sharma R."/>
            <person name="Mishra B."/>
            <person name="Runge F."/>
            <person name="Thines M."/>
        </authorList>
    </citation>
    <scope>NUCLEOTIDE SEQUENCE</scope>
    <source>
        <strain evidence="7">4</strain>
    </source>
</reference>
<evidence type="ECO:0000256" key="4">
    <source>
        <dbReference type="ARBA" id="ARBA00023136"/>
    </source>
</evidence>
<feature type="region of interest" description="Disordered" evidence="5">
    <location>
        <begin position="492"/>
        <end position="511"/>
    </location>
</feature>
<feature type="transmembrane region" description="Helical" evidence="6">
    <location>
        <begin position="218"/>
        <end position="237"/>
    </location>
</feature>
<feature type="region of interest" description="Disordered" evidence="5">
    <location>
        <begin position="369"/>
        <end position="425"/>
    </location>
</feature>
<feature type="transmembrane region" description="Helical" evidence="6">
    <location>
        <begin position="282"/>
        <end position="302"/>
    </location>
</feature>
<dbReference type="PANTHER" id="PTHR12570">
    <property type="match status" value="1"/>
</dbReference>
<evidence type="ECO:0000256" key="1">
    <source>
        <dbReference type="ARBA" id="ARBA00004141"/>
    </source>
</evidence>
<evidence type="ECO:0000256" key="3">
    <source>
        <dbReference type="ARBA" id="ARBA00022989"/>
    </source>
</evidence>
<feature type="region of interest" description="Disordered" evidence="5">
    <location>
        <begin position="38"/>
        <end position="112"/>
    </location>
</feature>
<evidence type="ECO:0000256" key="2">
    <source>
        <dbReference type="ARBA" id="ARBA00022692"/>
    </source>
</evidence>
<dbReference type="AlphaFoldDB" id="A0A077RB17"/>
<keyword evidence="2 6" id="KW-0812">Transmembrane</keyword>
<feature type="transmembrane region" description="Helical" evidence="6">
    <location>
        <begin position="125"/>
        <end position="146"/>
    </location>
</feature>
<organism evidence="7">
    <name type="scientific">Melanopsichium pennsylvanicum 4</name>
    <dbReference type="NCBI Taxonomy" id="1398559"/>
    <lineage>
        <taxon>Eukaryota</taxon>
        <taxon>Fungi</taxon>
        <taxon>Dikarya</taxon>
        <taxon>Basidiomycota</taxon>
        <taxon>Ustilaginomycotina</taxon>
        <taxon>Ustilaginomycetes</taxon>
        <taxon>Ustilaginales</taxon>
        <taxon>Ustilaginaceae</taxon>
        <taxon>Melanopsichium</taxon>
    </lineage>
</organism>
<evidence type="ECO:0000313" key="7">
    <source>
        <dbReference type="EMBL" id="CDI56421.1"/>
    </source>
</evidence>
<protein>
    <submittedName>
        <fullName evidence="7">Duf803-domain-containing protein</fullName>
    </submittedName>
</protein>
<dbReference type="GO" id="GO:0015095">
    <property type="term" value="F:magnesium ion transmembrane transporter activity"/>
    <property type="evidence" value="ECO:0007669"/>
    <property type="project" value="InterPro"/>
</dbReference>
<feature type="transmembrane region" description="Helical" evidence="6">
    <location>
        <begin position="12"/>
        <end position="29"/>
    </location>
</feature>
<name>A0A077RB17_9BASI</name>
<dbReference type="SUPFAM" id="SSF103481">
    <property type="entry name" value="Multidrug resistance efflux transporter EmrE"/>
    <property type="match status" value="1"/>
</dbReference>
<keyword evidence="4 6" id="KW-0472">Membrane</keyword>
<feature type="compositionally biased region" description="Acidic residues" evidence="5">
    <location>
        <begin position="374"/>
        <end position="401"/>
    </location>
</feature>
<comment type="subcellular location">
    <subcellularLocation>
        <location evidence="1">Membrane</location>
        <topology evidence="1">Multi-pass membrane protein</topology>
    </subcellularLocation>
</comment>
<feature type="transmembrane region" description="Helical" evidence="6">
    <location>
        <begin position="345"/>
        <end position="364"/>
    </location>
</feature>
<dbReference type="Pfam" id="PF05653">
    <property type="entry name" value="Mg_trans_NIPA"/>
    <property type="match status" value="1"/>
</dbReference>
<sequence>MDTFSSSRTWIGVVVAVAGNVTISLALNCQKLAHTRLQKEQHQHQQPKNQRDDELESTDQDGAATAGQDSLDGSISRTQSHPTPTQDCKTKYRNGHASPTNSTESNQSSQGSGNGMDIMFLQSKLWWLGLSLMTVGEAGNFISYGFAPASLVAPLGAVALLSNVIISPILLGETFKLSDIGGITLAIIGAVTVVFSSKQSDARLDPSQLLDAIKRLDFLIYSAISVSCGVLLASLSTTRLGDRWVLIDVGTCAIFGGFTVLSTKGISSLISGGQPIEALKFPITYCLVIVLAATAVVQITYLNRALQRFDSREVIPTQFVFFTISAIVGSAILYRDFANMDAHRLINFLFGCLTTFGGVFVLTWRNGGSQNKSEDEDENDEEAGETTEEGLEAEGEDEIATEGEPLLSHSRPGSETSARGRLTSLASTKKANTKIDFLEPAFEDMPRTLPRNALRVPDTAFKSSPAHRPRSRTNSPRAASARFSGSYDRTLQLSRSASNQPTGVLSTSSSAGLRTPKLSLMSIDRPTGLSAGHYLLLATPPPSFTLNPVQPIAGNAVRGGFSRGLASSQYGATGNRSGSVGFMPFPVTTPPGSSSKRTQSVQERVDAAVETDQEFATVAQASAPTRAESIVSPTAETNSRVNVGSDDLESRLAGHVTPSR</sequence>
<evidence type="ECO:0000256" key="5">
    <source>
        <dbReference type="SAM" id="MobiDB-lite"/>
    </source>
</evidence>
<feature type="transmembrane region" description="Helical" evidence="6">
    <location>
        <begin position="244"/>
        <end position="262"/>
    </location>
</feature>
<feature type="compositionally biased region" description="Polar residues" evidence="5">
    <location>
        <begin position="67"/>
        <end position="87"/>
    </location>
</feature>
<keyword evidence="3 6" id="KW-1133">Transmembrane helix</keyword>
<accession>A0A077RB17</accession>
<dbReference type="InterPro" id="IPR008521">
    <property type="entry name" value="Mg_trans_NIPA"/>
</dbReference>
<proteinExistence type="predicted"/>
<feature type="transmembrane region" description="Helical" evidence="6">
    <location>
        <begin position="180"/>
        <end position="198"/>
    </location>
</feature>
<evidence type="ECO:0000256" key="6">
    <source>
        <dbReference type="SAM" id="Phobius"/>
    </source>
</evidence>
<feature type="transmembrane region" description="Helical" evidence="6">
    <location>
        <begin position="314"/>
        <end position="333"/>
    </location>
</feature>
<feature type="compositionally biased region" description="Low complexity" evidence="5">
    <location>
        <begin position="98"/>
        <end position="111"/>
    </location>
</feature>
<feature type="compositionally biased region" description="Polar residues" evidence="5">
    <location>
        <begin position="631"/>
        <end position="642"/>
    </location>
</feature>
<dbReference type="PANTHER" id="PTHR12570:SF65">
    <property type="entry name" value="MAGNESIUM TRANSPORTER NIPA9-RELATED"/>
    <property type="match status" value="1"/>
</dbReference>
<feature type="region of interest" description="Disordered" evidence="5">
    <location>
        <begin position="448"/>
        <end position="487"/>
    </location>
</feature>
<dbReference type="EMBL" id="HG529686">
    <property type="protein sequence ID" value="CDI56421.1"/>
    <property type="molecule type" value="Genomic_DNA"/>
</dbReference>
<feature type="region of interest" description="Disordered" evidence="5">
    <location>
        <begin position="619"/>
        <end position="660"/>
    </location>
</feature>